<comment type="caution">
    <text evidence="2">The sequence shown here is derived from an EMBL/GenBank/DDBJ whole genome shotgun (WGS) entry which is preliminary data.</text>
</comment>
<evidence type="ECO:0000256" key="1">
    <source>
        <dbReference type="SAM" id="MobiDB-lite"/>
    </source>
</evidence>
<evidence type="ECO:0000313" key="2">
    <source>
        <dbReference type="EMBL" id="GFQ00996.1"/>
    </source>
</evidence>
<protein>
    <submittedName>
        <fullName evidence="2">Uncharacterized protein</fullName>
    </submittedName>
</protein>
<sequence>MPPASVDAWSTKLSVASTCARISRRNTSRHAHPRPASVDARHAPVDAKAVLASQIEPSLGMIWTLDRRVGIDNPNRREPHKLTMVVLVPQVDYTNIRNKNAAVMNPRLLEIGDQAKNLCVWTTMWRRRRTNLKLRTHNLWIKELEDERLEDKKTIGALKRGLE</sequence>
<dbReference type="AlphaFoldDB" id="A0A830D186"/>
<reference evidence="2" key="1">
    <citation type="submission" date="2020-07" db="EMBL/GenBank/DDBJ databases">
        <title>Ethylene signaling mediates host invasion by parasitic plants.</title>
        <authorList>
            <person name="Yoshida S."/>
        </authorList>
    </citation>
    <scope>NUCLEOTIDE SEQUENCE</scope>
    <source>
        <strain evidence="2">Okayama</strain>
    </source>
</reference>
<feature type="region of interest" description="Disordered" evidence="1">
    <location>
        <begin position="21"/>
        <end position="40"/>
    </location>
</feature>
<keyword evidence="3" id="KW-1185">Reference proteome</keyword>
<proteinExistence type="predicted"/>
<evidence type="ECO:0000313" key="3">
    <source>
        <dbReference type="Proteomes" id="UP000653305"/>
    </source>
</evidence>
<accession>A0A830D186</accession>
<dbReference type="Proteomes" id="UP000653305">
    <property type="component" value="Unassembled WGS sequence"/>
</dbReference>
<dbReference type="EMBL" id="BMAC01000650">
    <property type="protein sequence ID" value="GFQ00996.1"/>
    <property type="molecule type" value="Genomic_DNA"/>
</dbReference>
<feature type="compositionally biased region" description="Basic residues" evidence="1">
    <location>
        <begin position="22"/>
        <end position="33"/>
    </location>
</feature>
<organism evidence="2 3">
    <name type="scientific">Phtheirospermum japonicum</name>
    <dbReference type="NCBI Taxonomy" id="374723"/>
    <lineage>
        <taxon>Eukaryota</taxon>
        <taxon>Viridiplantae</taxon>
        <taxon>Streptophyta</taxon>
        <taxon>Embryophyta</taxon>
        <taxon>Tracheophyta</taxon>
        <taxon>Spermatophyta</taxon>
        <taxon>Magnoliopsida</taxon>
        <taxon>eudicotyledons</taxon>
        <taxon>Gunneridae</taxon>
        <taxon>Pentapetalae</taxon>
        <taxon>asterids</taxon>
        <taxon>lamiids</taxon>
        <taxon>Lamiales</taxon>
        <taxon>Orobanchaceae</taxon>
        <taxon>Orobanchaceae incertae sedis</taxon>
        <taxon>Phtheirospermum</taxon>
    </lineage>
</organism>
<name>A0A830D186_9LAMI</name>
<gene>
    <name evidence="2" type="ORF">PHJA_002243500</name>
</gene>